<dbReference type="Proteomes" id="UP000193224">
    <property type="component" value="Unassembled WGS sequence"/>
</dbReference>
<sequence>MALSYKARRRWALIILLIGLPVYVVVAVSVVNMLDRPPIWVELLVYVVLGFLWAIPFKFIFKGVGQADPDKPGDDAKG</sequence>
<evidence type="ECO:0000256" key="1">
    <source>
        <dbReference type="SAM" id="Phobius"/>
    </source>
</evidence>
<dbReference type="OrthoDB" id="7510023at2"/>
<organism evidence="2 3">
    <name type="scientific">Roseovarius aestuarii</name>
    <dbReference type="NCBI Taxonomy" id="475083"/>
    <lineage>
        <taxon>Bacteria</taxon>
        <taxon>Pseudomonadati</taxon>
        <taxon>Pseudomonadota</taxon>
        <taxon>Alphaproteobacteria</taxon>
        <taxon>Rhodobacterales</taxon>
        <taxon>Roseobacteraceae</taxon>
        <taxon>Roseovarius</taxon>
    </lineage>
</organism>
<name>A0A1X7BUP4_9RHOB</name>
<keyword evidence="3" id="KW-1185">Reference proteome</keyword>
<evidence type="ECO:0008006" key="4">
    <source>
        <dbReference type="Google" id="ProtNLM"/>
    </source>
</evidence>
<protein>
    <recommendedName>
        <fullName evidence="4">DUF2842 domain-containing protein</fullName>
    </recommendedName>
</protein>
<feature type="transmembrane region" description="Helical" evidence="1">
    <location>
        <begin position="43"/>
        <end position="61"/>
    </location>
</feature>
<keyword evidence="1" id="KW-0812">Transmembrane</keyword>
<dbReference type="InterPro" id="IPR021265">
    <property type="entry name" value="DUF2842"/>
</dbReference>
<evidence type="ECO:0000313" key="3">
    <source>
        <dbReference type="Proteomes" id="UP000193224"/>
    </source>
</evidence>
<gene>
    <name evidence="2" type="ORF">ROA7745_03202</name>
</gene>
<dbReference type="AlphaFoldDB" id="A0A1X7BUP4"/>
<feature type="transmembrane region" description="Helical" evidence="1">
    <location>
        <begin position="12"/>
        <end position="31"/>
    </location>
</feature>
<reference evidence="2 3" key="1">
    <citation type="submission" date="2017-03" db="EMBL/GenBank/DDBJ databases">
        <authorList>
            <person name="Afonso C.L."/>
            <person name="Miller P.J."/>
            <person name="Scott M.A."/>
            <person name="Spackman E."/>
            <person name="Goraichik I."/>
            <person name="Dimitrov K.M."/>
            <person name="Suarez D.L."/>
            <person name="Swayne D.E."/>
        </authorList>
    </citation>
    <scope>NUCLEOTIDE SEQUENCE [LARGE SCALE GENOMIC DNA]</scope>
    <source>
        <strain evidence="2 3">CECT 7745</strain>
    </source>
</reference>
<dbReference type="Pfam" id="PF11003">
    <property type="entry name" value="DUF2842"/>
    <property type="match status" value="1"/>
</dbReference>
<dbReference type="RefSeq" id="WP_085801304.1">
    <property type="nucleotide sequence ID" value="NZ_FWXB01000013.1"/>
</dbReference>
<proteinExistence type="predicted"/>
<accession>A0A1X7BUP4</accession>
<evidence type="ECO:0000313" key="2">
    <source>
        <dbReference type="EMBL" id="SMC13356.1"/>
    </source>
</evidence>
<dbReference type="EMBL" id="FWXB01000013">
    <property type="protein sequence ID" value="SMC13356.1"/>
    <property type="molecule type" value="Genomic_DNA"/>
</dbReference>
<keyword evidence="1" id="KW-1133">Transmembrane helix</keyword>
<keyword evidence="1" id="KW-0472">Membrane</keyword>